<keyword evidence="2" id="KW-1185">Reference proteome</keyword>
<name>A0ABS6FPA1_9BACL</name>
<protein>
    <submittedName>
        <fullName evidence="1">Uncharacterized protein</fullName>
    </submittedName>
</protein>
<comment type="caution">
    <text evidence="1">The sequence shown here is derived from an EMBL/GenBank/DDBJ whole genome shotgun (WGS) entry which is preliminary data.</text>
</comment>
<sequence length="95" mass="11041">MTDIIKENFLKKAVIYDNIWLYFIKTAIAVVYDCEKNGIAITAIEAFKLTGEGIQPSQEHSVFFNPGEDNWIKAIDFLSNIKDTSYLYEIWYEGY</sequence>
<evidence type="ECO:0000313" key="1">
    <source>
        <dbReference type="EMBL" id="MBU5672008.1"/>
    </source>
</evidence>
<evidence type="ECO:0000313" key="2">
    <source>
        <dbReference type="Proteomes" id="UP000743001"/>
    </source>
</evidence>
<dbReference type="RefSeq" id="WP_216478562.1">
    <property type="nucleotide sequence ID" value="NZ_JAHLQJ010000007.1"/>
</dbReference>
<accession>A0ABS6FPA1</accession>
<organism evidence="1 2">
    <name type="scientific">Paenibacillus brevis</name>
    <dbReference type="NCBI Taxonomy" id="2841508"/>
    <lineage>
        <taxon>Bacteria</taxon>
        <taxon>Bacillati</taxon>
        <taxon>Bacillota</taxon>
        <taxon>Bacilli</taxon>
        <taxon>Bacillales</taxon>
        <taxon>Paenibacillaceae</taxon>
        <taxon>Paenibacillus</taxon>
    </lineage>
</organism>
<dbReference type="Proteomes" id="UP000743001">
    <property type="component" value="Unassembled WGS sequence"/>
</dbReference>
<dbReference type="EMBL" id="JAHLQJ010000007">
    <property type="protein sequence ID" value="MBU5672008.1"/>
    <property type="molecule type" value="Genomic_DNA"/>
</dbReference>
<reference evidence="1 2" key="1">
    <citation type="submission" date="2021-06" db="EMBL/GenBank/DDBJ databases">
        <authorList>
            <person name="Sun Q."/>
            <person name="Li D."/>
        </authorList>
    </citation>
    <scope>NUCLEOTIDE SEQUENCE [LARGE SCALE GENOMIC DNA]</scope>
    <source>
        <strain evidence="1 2">MSJ-6</strain>
    </source>
</reference>
<proteinExistence type="predicted"/>
<gene>
    <name evidence="1" type="ORF">KQJ23_09260</name>
</gene>